<dbReference type="AlphaFoldDB" id="A0AAN1FJ55"/>
<dbReference type="Proteomes" id="UP000197092">
    <property type="component" value="Chromosome 2"/>
</dbReference>
<feature type="short sequence motif" description="DGA/G" evidence="4">
    <location>
        <begin position="278"/>
        <end position="280"/>
    </location>
</feature>
<dbReference type="InterPro" id="IPR037483">
    <property type="entry name" value="YjjU-like"/>
</dbReference>
<name>A0AAN1FJ55_9VIBR</name>
<dbReference type="InterPro" id="IPR016035">
    <property type="entry name" value="Acyl_Trfase/lysoPLipase"/>
</dbReference>
<feature type="active site" description="Proton acceptor" evidence="4">
    <location>
        <position position="278"/>
    </location>
</feature>
<dbReference type="PROSITE" id="PS51257">
    <property type="entry name" value="PROKAR_LIPOPROTEIN"/>
    <property type="match status" value="1"/>
</dbReference>
<dbReference type="Pfam" id="PF01734">
    <property type="entry name" value="Patatin"/>
    <property type="match status" value="1"/>
</dbReference>
<dbReference type="PANTHER" id="PTHR14226:SF74">
    <property type="entry name" value="BLR4684 PROTEIN"/>
    <property type="match status" value="1"/>
</dbReference>
<evidence type="ECO:0000259" key="5">
    <source>
        <dbReference type="PROSITE" id="PS51635"/>
    </source>
</evidence>
<gene>
    <name evidence="6" type="ORF">BSZ05_17235</name>
</gene>
<keyword evidence="1 4" id="KW-0378">Hydrolase</keyword>
<feature type="short sequence motif" description="GXSXG" evidence="4">
    <location>
        <begin position="132"/>
        <end position="136"/>
    </location>
</feature>
<organism evidence="6 7">
    <name type="scientific">Vibrio mediterranei</name>
    <dbReference type="NCBI Taxonomy" id="689"/>
    <lineage>
        <taxon>Bacteria</taxon>
        <taxon>Pseudomonadati</taxon>
        <taxon>Pseudomonadota</taxon>
        <taxon>Gammaproteobacteria</taxon>
        <taxon>Vibrionales</taxon>
        <taxon>Vibrionaceae</taxon>
        <taxon>Vibrio</taxon>
    </lineage>
</organism>
<evidence type="ECO:0000256" key="1">
    <source>
        <dbReference type="ARBA" id="ARBA00022801"/>
    </source>
</evidence>
<feature type="active site" description="Nucleophile" evidence="4">
    <location>
        <position position="134"/>
    </location>
</feature>
<dbReference type="GO" id="GO:0016787">
    <property type="term" value="F:hydrolase activity"/>
    <property type="evidence" value="ECO:0007669"/>
    <property type="project" value="UniProtKB-UniRule"/>
</dbReference>
<accession>A0AAN1FJ55</accession>
<proteinExistence type="predicted"/>
<dbReference type="KEGG" id="vsh:BSZ05_17235"/>
<dbReference type="InterPro" id="IPR002641">
    <property type="entry name" value="PNPLA_dom"/>
</dbReference>
<sequence>MELPMRLPIILVLTALVVGCSSSPHDSTIRVNESNYLQAKIGPRDEAVSLINEPYRIWGDQIPKNLKVLKENYDDKGNLDLLKNAPDAPKVIGDRFNVLVLSGGGPRGAYGAGVINGLQDKGELPEFSLITGVSAGALIAPFVFVGGDKYDELKTVMLGLNDDMMLGGTSIFKILFGDALSEGDNFYKMVQKTFDDEFIEEIAKAHQSGKRMLIGTTHFDSGRQMIWNIGRIATSDLPNKKDIIHQVLAASSSIPGVFPPQFIPVKYNGQSLEEMHVDGGLSSQLFFDPVGFDFTKVTKALGYAKPPHIYIIRNGRLRTEFKFIEDDTVSLAARSVDNLILAQTRGDVFREMYISKKIGAKLFLTFVDEDYTQKPQDGKFFDPEFLKSLYDYGYEKATSEKVWVNEIPLIRQSP</sequence>
<evidence type="ECO:0000256" key="3">
    <source>
        <dbReference type="ARBA" id="ARBA00023098"/>
    </source>
</evidence>
<dbReference type="PROSITE" id="PS51635">
    <property type="entry name" value="PNPLA"/>
    <property type="match status" value="1"/>
</dbReference>
<protein>
    <submittedName>
        <fullName evidence="6">Phospholipase</fullName>
    </submittedName>
</protein>
<dbReference type="GO" id="GO:0016042">
    <property type="term" value="P:lipid catabolic process"/>
    <property type="evidence" value="ECO:0007669"/>
    <property type="project" value="UniProtKB-UniRule"/>
</dbReference>
<evidence type="ECO:0000256" key="4">
    <source>
        <dbReference type="PROSITE-ProRule" id="PRU01161"/>
    </source>
</evidence>
<evidence type="ECO:0000313" key="6">
    <source>
        <dbReference type="EMBL" id="ASI91596.1"/>
    </source>
</evidence>
<keyword evidence="2 4" id="KW-0442">Lipid degradation</keyword>
<feature type="domain" description="PNPLA" evidence="5">
    <location>
        <begin position="99"/>
        <end position="291"/>
    </location>
</feature>
<dbReference type="SUPFAM" id="SSF52151">
    <property type="entry name" value="FabD/lysophospholipase-like"/>
    <property type="match status" value="1"/>
</dbReference>
<keyword evidence="3 4" id="KW-0443">Lipid metabolism</keyword>
<evidence type="ECO:0000256" key="2">
    <source>
        <dbReference type="ARBA" id="ARBA00022963"/>
    </source>
</evidence>
<dbReference type="InterPro" id="IPR050301">
    <property type="entry name" value="NTE"/>
</dbReference>
<dbReference type="EMBL" id="CP018309">
    <property type="protein sequence ID" value="ASI91596.1"/>
    <property type="molecule type" value="Genomic_DNA"/>
</dbReference>
<evidence type="ECO:0000313" key="7">
    <source>
        <dbReference type="Proteomes" id="UP000197092"/>
    </source>
</evidence>
<reference evidence="7" key="1">
    <citation type="submission" date="2016-12" db="EMBL/GenBank/DDBJ databases">
        <title>Comparative genomic analysis reveals the diversity, evolution, and environmental adaptation strategies of the genus Vibrio.</title>
        <authorList>
            <person name="Lin H."/>
            <person name="Wang X."/>
            <person name="Zhang X.-H."/>
        </authorList>
    </citation>
    <scope>NUCLEOTIDE SEQUENCE [LARGE SCALE GENOMIC DNA]</scope>
    <source>
        <strain evidence="7">QT6D1</strain>
    </source>
</reference>
<dbReference type="Gene3D" id="3.40.1090.10">
    <property type="entry name" value="Cytosolic phospholipase A2 catalytic domain"/>
    <property type="match status" value="1"/>
</dbReference>
<dbReference type="CDD" id="cd07208">
    <property type="entry name" value="Pat_hypo_Ecoli_yjju_like"/>
    <property type="match status" value="1"/>
</dbReference>
<dbReference type="PANTHER" id="PTHR14226">
    <property type="entry name" value="NEUROPATHY TARGET ESTERASE/SWISS CHEESE D.MELANOGASTER"/>
    <property type="match status" value="1"/>
</dbReference>
<feature type="short sequence motif" description="GXGXXG" evidence="4">
    <location>
        <begin position="103"/>
        <end position="108"/>
    </location>
</feature>